<dbReference type="Pfam" id="PF13523">
    <property type="entry name" value="Acetyltransf_8"/>
    <property type="match status" value="1"/>
</dbReference>
<dbReference type="eggNOG" id="COG4264">
    <property type="taxonomic scope" value="Bacteria"/>
</dbReference>
<dbReference type="HOGENOM" id="CLU_018524_1_1_11"/>
<dbReference type="EMBL" id="CP003697">
    <property type="protein sequence ID" value="AGF71517.1"/>
    <property type="molecule type" value="Genomic_DNA"/>
</dbReference>
<dbReference type="PANTHER" id="PTHR34384">
    <property type="entry name" value="L-2,3-DIAMINOPROPANOATE--CITRATE LIGASE"/>
    <property type="match status" value="1"/>
</dbReference>
<dbReference type="STRING" id="1121362.A605_02515"/>
<protein>
    <recommendedName>
        <fullName evidence="4">Lysine N-acyltransferase MbtK</fullName>
    </recommendedName>
    <alternativeName>
        <fullName evidence="5">Mycobactin synthase protein K</fullName>
    </alternativeName>
</protein>
<dbReference type="InterPro" id="IPR016181">
    <property type="entry name" value="Acyl_CoA_acyltransferase"/>
</dbReference>
<dbReference type="Pfam" id="PF04183">
    <property type="entry name" value="IucA_IucC"/>
    <property type="match status" value="1"/>
</dbReference>
<evidence type="ECO:0000256" key="4">
    <source>
        <dbReference type="ARBA" id="ARBA00020586"/>
    </source>
</evidence>
<evidence type="ECO:0000313" key="8">
    <source>
        <dbReference type="Proteomes" id="UP000011723"/>
    </source>
</evidence>
<dbReference type="Proteomes" id="UP000011723">
    <property type="component" value="Chromosome"/>
</dbReference>
<sequence length="808" mass="88588">MSAQSVTLYTTVGDMTIRPVHPDRDTATLHGWLTHPRSRFWGALDTSADDIRHEYTRIHTSTTEDAWLIHLDASPVALVETYDPVGSPLAPHLELREGDVGMHVLVAAPGGEPVHGLTDAVFAALMRWLTDVRGARRVVVEPDAANTPVLTKNALAGFHDAPGSGCPDLGHKTARIQICEAGAFHSSELAGLAALSEGPSSPTHLTSAGTVAERQLVAKAIREFVHERLLTASPTEEPTSGRWRWYRVFFGGRGIRFRALGHELEHLSIDPDSLSPDDGRALRLVELVSDAAPRLGVPPDFLHTYLEELQATLAARARILAAPRPDAARLAGPDAASLSDPHRQARHLQFIEAAMTEGHPGFLANAGRGGMSERDLAAWAPELGRSTRLVWLAARRSMCVHSVADSIRAADFLPAQMGPRLWRRFREQLLDRGLDPHEYLPLPVHPWQWENRVTTTFATNLVAGDLVYLGPGEDLHRPQQSLRTFFNVSRPEAAYIKTAVAVRNMGFLRGLSPAYMDHTPAINDWLQTTLGEDEDLRSRNVRLLREVATVGFTGDVYHRSVRDGHAGDGGHLKMLSALWRESPVPMLGPGTVPATLAAVLHIDAAGRPLVGEWIERSGVGARSWVDALLAVYLRPVLRALIGYDIVFMPHGENIILELRNGLPVGSFFKDLGEEVAVVNHVRRLPPGLERIMADHGDIDDAQRALSVHTDVIDGVLRHLAALLDDHGFLPEREFWLACRECVEEYDADHPGTAGRLPLLSGTFRHSCLNRLQLRNPTSMVNLGDQNSSLLYAGEMPNPLAVAPVRAAF</sequence>
<gene>
    <name evidence="7" type="ORF">A605_02515</name>
</gene>
<dbReference type="PATRIC" id="fig|1121362.3.peg.504"/>
<dbReference type="Pfam" id="PF06276">
    <property type="entry name" value="FhuF"/>
    <property type="match status" value="1"/>
</dbReference>
<dbReference type="InterPro" id="IPR037455">
    <property type="entry name" value="LucA/IucC-like"/>
</dbReference>
<dbReference type="GO" id="GO:0016881">
    <property type="term" value="F:acid-amino acid ligase activity"/>
    <property type="evidence" value="ECO:0007669"/>
    <property type="project" value="UniProtKB-ARBA"/>
</dbReference>
<proteinExistence type="inferred from homology"/>
<dbReference type="GO" id="GO:0019290">
    <property type="term" value="P:siderophore biosynthetic process"/>
    <property type="evidence" value="ECO:0007669"/>
    <property type="project" value="InterPro"/>
</dbReference>
<evidence type="ECO:0000256" key="5">
    <source>
        <dbReference type="ARBA" id="ARBA00031122"/>
    </source>
</evidence>
<keyword evidence="8" id="KW-1185">Reference proteome</keyword>
<dbReference type="RefSeq" id="WP_015399939.1">
    <property type="nucleotide sequence ID" value="NC_020302.1"/>
</dbReference>
<evidence type="ECO:0000313" key="7">
    <source>
        <dbReference type="EMBL" id="AGF71517.1"/>
    </source>
</evidence>
<name>M1NPV7_9CORY</name>
<feature type="domain" description="Acyltransferase MbtK/IucB-like conserved" evidence="6">
    <location>
        <begin position="18"/>
        <end position="63"/>
    </location>
</feature>
<evidence type="ECO:0000256" key="2">
    <source>
        <dbReference type="ARBA" id="ARBA00005102"/>
    </source>
</evidence>
<accession>M1NPV7</accession>
<dbReference type="GO" id="GO:0016746">
    <property type="term" value="F:acyltransferase activity"/>
    <property type="evidence" value="ECO:0007669"/>
    <property type="project" value="InterPro"/>
</dbReference>
<dbReference type="InterPro" id="IPR022770">
    <property type="entry name" value="IucA/IucC-like_C"/>
</dbReference>
<dbReference type="SMART" id="SM01006">
    <property type="entry name" value="AlcB"/>
    <property type="match status" value="1"/>
</dbReference>
<dbReference type="Gene3D" id="3.40.630.30">
    <property type="match status" value="1"/>
</dbReference>
<dbReference type="InterPro" id="IPR019432">
    <property type="entry name" value="Acyltransferase_MbtK/IucB-like"/>
</dbReference>
<organism evidence="7 8">
    <name type="scientific">Corynebacterium halotolerans YIM 70093 = DSM 44683</name>
    <dbReference type="NCBI Taxonomy" id="1121362"/>
    <lineage>
        <taxon>Bacteria</taxon>
        <taxon>Bacillati</taxon>
        <taxon>Actinomycetota</taxon>
        <taxon>Actinomycetes</taxon>
        <taxon>Mycobacteriales</taxon>
        <taxon>Corynebacteriaceae</taxon>
        <taxon>Corynebacterium</taxon>
    </lineage>
</organism>
<dbReference type="AlphaFoldDB" id="M1NPV7"/>
<dbReference type="SUPFAM" id="SSF55729">
    <property type="entry name" value="Acyl-CoA N-acyltransferases (Nat)"/>
    <property type="match status" value="1"/>
</dbReference>
<comment type="function">
    <text evidence="1">Acyltransferase required for the direct transfer of medium- to long-chain fatty acyl moieties from a carrier protein (MbtL) on to the epsilon-amino group of lysine residue in the mycobactin core.</text>
</comment>
<dbReference type="InterPro" id="IPR007310">
    <property type="entry name" value="Aerobactin_biosyn_IucA/IucC_N"/>
</dbReference>
<comment type="pathway">
    <text evidence="2">Siderophore biosynthesis; mycobactin biosynthesis.</text>
</comment>
<reference evidence="7 8" key="1">
    <citation type="journal article" date="2012" name="Stand. Genomic Sci.">
        <title>Genome sequence of the halotolerant bacterium Corynebacterium halotolerans type strain YIM 70093(T) (= DSM 44683(T)).</title>
        <authorList>
            <person name="Ruckert C."/>
            <person name="Albersmeier A."/>
            <person name="Al-Dilaimi A."/>
            <person name="Niehaus K."/>
            <person name="Szczepanowski R."/>
            <person name="Kalinowski J."/>
        </authorList>
    </citation>
    <scope>NUCLEOTIDE SEQUENCE [LARGE SCALE GENOMIC DNA]</scope>
    <source>
        <strain evidence="7">YIM 70093</strain>
    </source>
</reference>
<dbReference type="Gene3D" id="3.30.310.280">
    <property type="match status" value="1"/>
</dbReference>
<comment type="similarity">
    <text evidence="3">Belongs to the IucA/IucC family.</text>
</comment>
<dbReference type="PANTHER" id="PTHR34384:SF6">
    <property type="entry name" value="STAPHYLOFERRIN B SYNTHASE"/>
    <property type="match status" value="1"/>
</dbReference>
<dbReference type="Gene3D" id="1.10.510.40">
    <property type="match status" value="1"/>
</dbReference>
<dbReference type="UniPathway" id="UPA00011"/>
<evidence type="ECO:0000256" key="3">
    <source>
        <dbReference type="ARBA" id="ARBA00007832"/>
    </source>
</evidence>
<dbReference type="KEGG" id="chn:A605_02515"/>
<dbReference type="Gene3D" id="6.10.250.3370">
    <property type="match status" value="1"/>
</dbReference>
<evidence type="ECO:0000259" key="6">
    <source>
        <dbReference type="SMART" id="SM01006"/>
    </source>
</evidence>
<evidence type="ECO:0000256" key="1">
    <source>
        <dbReference type="ARBA" id="ARBA00003818"/>
    </source>
</evidence>